<evidence type="ECO:0000256" key="2">
    <source>
        <dbReference type="ARBA" id="ARBA00022692"/>
    </source>
</evidence>
<feature type="transmembrane region" description="Helical" evidence="6">
    <location>
        <begin position="150"/>
        <end position="172"/>
    </location>
</feature>
<feature type="region of interest" description="Disordered" evidence="5">
    <location>
        <begin position="1"/>
        <end position="20"/>
    </location>
</feature>
<gene>
    <name evidence="8" type="ORF">GCM10010276_29270</name>
</gene>
<dbReference type="Pfam" id="PF07690">
    <property type="entry name" value="MFS_1"/>
    <property type="match status" value="1"/>
</dbReference>
<feature type="transmembrane region" description="Helical" evidence="6">
    <location>
        <begin position="291"/>
        <end position="309"/>
    </location>
</feature>
<dbReference type="PROSITE" id="PS50850">
    <property type="entry name" value="MFS"/>
    <property type="match status" value="1"/>
</dbReference>
<dbReference type="InterPro" id="IPR011701">
    <property type="entry name" value="MFS"/>
</dbReference>
<dbReference type="InterPro" id="IPR036259">
    <property type="entry name" value="MFS_trans_sf"/>
</dbReference>
<organism evidence="8 9">
    <name type="scientific">Streptomyces longisporus</name>
    <dbReference type="NCBI Taxonomy" id="1948"/>
    <lineage>
        <taxon>Bacteria</taxon>
        <taxon>Bacillati</taxon>
        <taxon>Actinomycetota</taxon>
        <taxon>Actinomycetes</taxon>
        <taxon>Kitasatosporales</taxon>
        <taxon>Streptomycetaceae</taxon>
        <taxon>Streptomyces</taxon>
    </lineage>
</organism>
<evidence type="ECO:0000313" key="8">
    <source>
        <dbReference type="EMBL" id="GAA2488656.1"/>
    </source>
</evidence>
<evidence type="ECO:0000256" key="4">
    <source>
        <dbReference type="ARBA" id="ARBA00023136"/>
    </source>
</evidence>
<keyword evidence="3 6" id="KW-1133">Transmembrane helix</keyword>
<evidence type="ECO:0000259" key="7">
    <source>
        <dbReference type="PROSITE" id="PS50850"/>
    </source>
</evidence>
<keyword evidence="4 6" id="KW-0472">Membrane</keyword>
<comment type="subcellular location">
    <subcellularLocation>
        <location evidence="1">Cell membrane</location>
        <topology evidence="1">Multi-pass membrane protein</topology>
    </subcellularLocation>
</comment>
<comment type="caution">
    <text evidence="8">The sequence shown here is derived from an EMBL/GenBank/DDBJ whole genome shotgun (WGS) entry which is preliminary data.</text>
</comment>
<evidence type="ECO:0000256" key="3">
    <source>
        <dbReference type="ARBA" id="ARBA00022989"/>
    </source>
</evidence>
<feature type="transmembrane region" description="Helical" evidence="6">
    <location>
        <begin position="379"/>
        <end position="399"/>
    </location>
</feature>
<feature type="transmembrane region" description="Helical" evidence="6">
    <location>
        <begin position="87"/>
        <end position="104"/>
    </location>
</feature>
<dbReference type="InterPro" id="IPR020846">
    <property type="entry name" value="MFS_dom"/>
</dbReference>
<feature type="transmembrane region" description="Helical" evidence="6">
    <location>
        <begin position="110"/>
        <end position="130"/>
    </location>
</feature>
<evidence type="ECO:0000256" key="6">
    <source>
        <dbReference type="SAM" id="Phobius"/>
    </source>
</evidence>
<feature type="transmembrane region" description="Helical" evidence="6">
    <location>
        <begin position="222"/>
        <end position="239"/>
    </location>
</feature>
<feature type="transmembrane region" description="Helical" evidence="6">
    <location>
        <begin position="355"/>
        <end position="373"/>
    </location>
</feature>
<keyword evidence="9" id="KW-1185">Reference proteome</keyword>
<dbReference type="PANTHER" id="PTHR23514">
    <property type="entry name" value="BYPASS OF STOP CODON PROTEIN 6"/>
    <property type="match status" value="1"/>
</dbReference>
<evidence type="ECO:0000256" key="5">
    <source>
        <dbReference type="SAM" id="MobiDB-lite"/>
    </source>
</evidence>
<name>A0ABP5YXA1_STRLO</name>
<feature type="transmembrane region" description="Helical" evidence="6">
    <location>
        <begin position="315"/>
        <end position="335"/>
    </location>
</feature>
<feature type="transmembrane region" description="Helical" evidence="6">
    <location>
        <begin position="56"/>
        <end position="80"/>
    </location>
</feature>
<accession>A0ABP5YXA1</accession>
<proteinExistence type="predicted"/>
<evidence type="ECO:0000256" key="1">
    <source>
        <dbReference type="ARBA" id="ARBA00004651"/>
    </source>
</evidence>
<dbReference type="RefSeq" id="WP_344400633.1">
    <property type="nucleotide sequence ID" value="NZ_BAAASG010000007.1"/>
</dbReference>
<dbReference type="Proteomes" id="UP001501777">
    <property type="component" value="Unassembled WGS sequence"/>
</dbReference>
<dbReference type="InterPro" id="IPR051788">
    <property type="entry name" value="MFS_Transporter"/>
</dbReference>
<evidence type="ECO:0000313" key="9">
    <source>
        <dbReference type="Proteomes" id="UP001501777"/>
    </source>
</evidence>
<dbReference type="PANTHER" id="PTHR23514:SF13">
    <property type="entry name" value="INNER MEMBRANE PROTEIN YBJJ"/>
    <property type="match status" value="1"/>
</dbReference>
<feature type="domain" description="Major facilitator superfamily (MFS) profile" evidence="7">
    <location>
        <begin position="20"/>
        <end position="398"/>
    </location>
</feature>
<reference evidence="9" key="1">
    <citation type="journal article" date="2019" name="Int. J. Syst. Evol. Microbiol.">
        <title>The Global Catalogue of Microorganisms (GCM) 10K type strain sequencing project: providing services to taxonomists for standard genome sequencing and annotation.</title>
        <authorList>
            <consortium name="The Broad Institute Genomics Platform"/>
            <consortium name="The Broad Institute Genome Sequencing Center for Infectious Disease"/>
            <person name="Wu L."/>
            <person name="Ma J."/>
        </authorList>
    </citation>
    <scope>NUCLEOTIDE SEQUENCE [LARGE SCALE GENOMIC DNA]</scope>
    <source>
        <strain evidence="9">JCM 4395</strain>
    </source>
</reference>
<protein>
    <submittedName>
        <fullName evidence="8">MFS transporter</fullName>
    </submittedName>
</protein>
<sequence length="406" mass="41013">MTAPVQTPARRRSGRRSPHAAARRAVATVFAAQGAAVAAVSTTVPAVTERLALSPLTMTVLVVTVALSAGVGSFAGLALIRRVGPVAAMRAAVVATAAALLLIGRAPGQTAAAVSYGLFGMALGCIDVSANTRAATVERHYGRSIFASFYAAWSAAGIAAALLTAGTAHLGWPAEHTLTAQAGLVLALALTVRAHELPADSPLALSAHEEPAGKSVALGRELWAELAPFGLVLLVAYVIDSTVSSWSTLYLHQTLDTALSLAPLAYAAYQVGTVTGRTCADRLVRTLGPVAVIRAATLLTAAALAGLAAAPAWPYAVVAAACTGLGVSALVPLCLASAGRLRPGATEAVLARMNVFNYMGVLAGGAASGILGSTGHFRLAYAIPAGLVLALLATARSFAWPPRPPL</sequence>
<keyword evidence="2 6" id="KW-0812">Transmembrane</keyword>
<dbReference type="SUPFAM" id="SSF103473">
    <property type="entry name" value="MFS general substrate transporter"/>
    <property type="match status" value="1"/>
</dbReference>
<feature type="compositionally biased region" description="Basic residues" evidence="5">
    <location>
        <begin position="9"/>
        <end position="20"/>
    </location>
</feature>
<feature type="transmembrane region" description="Helical" evidence="6">
    <location>
        <begin position="21"/>
        <end position="44"/>
    </location>
</feature>
<dbReference type="Gene3D" id="1.20.1250.20">
    <property type="entry name" value="MFS general substrate transporter like domains"/>
    <property type="match status" value="2"/>
</dbReference>
<dbReference type="EMBL" id="BAAASG010000007">
    <property type="protein sequence ID" value="GAA2488656.1"/>
    <property type="molecule type" value="Genomic_DNA"/>
</dbReference>